<dbReference type="GO" id="GO:0016787">
    <property type="term" value="F:hydrolase activity"/>
    <property type="evidence" value="ECO:0007669"/>
    <property type="project" value="UniProtKB-KW"/>
</dbReference>
<dbReference type="SUPFAM" id="SSF56784">
    <property type="entry name" value="HAD-like"/>
    <property type="match status" value="1"/>
</dbReference>
<reference evidence="1 2" key="1">
    <citation type="submission" date="2019-03" db="EMBL/GenBank/DDBJ databases">
        <title>Comparative insights into the high quality Complete genome sequence of highly metal resistant Cupriavidus metallidurans strain BS1 isolated from a gold-copper mine.</title>
        <authorList>
            <person name="Mazhar H.S."/>
            <person name="Rensing C."/>
        </authorList>
    </citation>
    <scope>NUCLEOTIDE SEQUENCE [LARGE SCALE GENOMIC DNA]</scope>
    <source>
        <strain evidence="1 2">BS1</strain>
    </source>
</reference>
<protein>
    <submittedName>
        <fullName evidence="1">Haloacid dehalogenase-like hydrolase</fullName>
    </submittedName>
</protein>
<dbReference type="EMBL" id="CP037901">
    <property type="protein sequence ID" value="QBP12470.1"/>
    <property type="molecule type" value="Genomic_DNA"/>
</dbReference>
<dbReference type="RefSeq" id="WP_017513184.1">
    <property type="nucleotide sequence ID" value="NZ_CP026544.1"/>
</dbReference>
<sequence length="358" mass="39783">MENARAPWLRRWINTAVAALVIGATATTLGGCASSAPQSGGTQESAQTAVNAEAALPSWRDGATRKTIIKFVADVTQQGSPTYVPPAERIAVFDNDGTLWSEQPLYFQFFFLLDQVKAAAPSHPEWKNNPAFKALMANDMAGLMREEKRLLPLITAANSGMTVDEYDRTIRAWIDTARHPKLNRRYTDLVYQPQLELLSYLRANGFKTYIVSGGTIEFMRPWTERVYGIPPEQVVGSTQTITYDVRDGKPVLMRGPKLDFIDDGPGKPVGIYRQIGRQPILAVGNSDGDLQMLQYTMAGTGARLAMLVHHDDAQREFAYDRQSKIGKLDRALDEATTRGWTVISMQKDWAQIYPAAKP</sequence>
<dbReference type="Pfam" id="PF12710">
    <property type="entry name" value="HAD"/>
    <property type="match status" value="1"/>
</dbReference>
<dbReference type="AlphaFoldDB" id="A0A2L0X2Z7"/>
<evidence type="ECO:0000313" key="2">
    <source>
        <dbReference type="Proteomes" id="UP000253772"/>
    </source>
</evidence>
<dbReference type="Proteomes" id="UP000253772">
    <property type="component" value="Chromosome c2"/>
</dbReference>
<gene>
    <name evidence="1" type="ORF">DDF84_022320</name>
</gene>
<dbReference type="InterPro" id="IPR023214">
    <property type="entry name" value="HAD_sf"/>
</dbReference>
<dbReference type="CDD" id="cd01427">
    <property type="entry name" value="HAD_like"/>
    <property type="match status" value="1"/>
</dbReference>
<dbReference type="OrthoDB" id="9799365at2"/>
<dbReference type="InterPro" id="IPR050582">
    <property type="entry name" value="HAD-like_SerB"/>
</dbReference>
<keyword evidence="1" id="KW-0378">Hydrolase</keyword>
<accession>A0A2L0X2Z7</accession>
<dbReference type="InterPro" id="IPR036412">
    <property type="entry name" value="HAD-like_sf"/>
</dbReference>
<name>A0A2L0X2Z7_9BURK</name>
<evidence type="ECO:0000313" key="1">
    <source>
        <dbReference type="EMBL" id="QBP12470.1"/>
    </source>
</evidence>
<dbReference type="Gene3D" id="3.40.50.1000">
    <property type="entry name" value="HAD superfamily/HAD-like"/>
    <property type="match status" value="1"/>
</dbReference>
<dbReference type="PANTHER" id="PTHR43344">
    <property type="entry name" value="PHOSPHOSERINE PHOSPHATASE"/>
    <property type="match status" value="1"/>
</dbReference>
<organism evidence="1 2">
    <name type="scientific">Cupriavidus metallidurans</name>
    <dbReference type="NCBI Taxonomy" id="119219"/>
    <lineage>
        <taxon>Bacteria</taxon>
        <taxon>Pseudomonadati</taxon>
        <taxon>Pseudomonadota</taxon>
        <taxon>Betaproteobacteria</taxon>
        <taxon>Burkholderiales</taxon>
        <taxon>Burkholderiaceae</taxon>
        <taxon>Cupriavidus</taxon>
    </lineage>
</organism>
<dbReference type="PROSITE" id="PS51257">
    <property type="entry name" value="PROKAR_LIPOPROTEIN"/>
    <property type="match status" value="1"/>
</dbReference>
<proteinExistence type="predicted"/>